<feature type="transmembrane region" description="Helical" evidence="1">
    <location>
        <begin position="152"/>
        <end position="171"/>
    </location>
</feature>
<keyword evidence="2" id="KW-0012">Acyltransferase</keyword>
<protein>
    <submittedName>
        <fullName evidence="2">Acyltransferase</fullName>
    </submittedName>
</protein>
<feature type="transmembrane region" description="Helical" evidence="1">
    <location>
        <begin position="302"/>
        <end position="324"/>
    </location>
</feature>
<name>A0ABX0UWU9_9BACT</name>
<reference evidence="2 3" key="1">
    <citation type="submission" date="2020-03" db="EMBL/GenBank/DDBJ databases">
        <title>Genomic Encyclopedia of Type Strains, Phase IV (KMG-IV): sequencing the most valuable type-strain genomes for metagenomic binning, comparative biology and taxonomic classification.</title>
        <authorList>
            <person name="Goeker M."/>
        </authorList>
    </citation>
    <scope>NUCLEOTIDE SEQUENCE [LARGE SCALE GENOMIC DNA]</scope>
    <source>
        <strain evidence="2 3">DSM 102865</strain>
    </source>
</reference>
<feature type="transmembrane region" description="Helical" evidence="1">
    <location>
        <begin position="21"/>
        <end position="43"/>
    </location>
</feature>
<feature type="transmembrane region" description="Helical" evidence="1">
    <location>
        <begin position="344"/>
        <end position="363"/>
    </location>
</feature>
<keyword evidence="1" id="KW-0812">Transmembrane</keyword>
<organism evidence="2 3">
    <name type="scientific">Dyadobacter arcticus</name>
    <dbReference type="NCBI Taxonomy" id="1078754"/>
    <lineage>
        <taxon>Bacteria</taxon>
        <taxon>Pseudomonadati</taxon>
        <taxon>Bacteroidota</taxon>
        <taxon>Cytophagia</taxon>
        <taxon>Cytophagales</taxon>
        <taxon>Spirosomataceae</taxon>
        <taxon>Dyadobacter</taxon>
    </lineage>
</organism>
<evidence type="ECO:0000313" key="3">
    <source>
        <dbReference type="Proteomes" id="UP001179181"/>
    </source>
</evidence>
<gene>
    <name evidence="2" type="ORF">FHS68_004605</name>
</gene>
<feature type="transmembrane region" description="Helical" evidence="1">
    <location>
        <begin position="241"/>
        <end position="262"/>
    </location>
</feature>
<dbReference type="EMBL" id="JAASQJ010000005">
    <property type="protein sequence ID" value="NIJ55416.1"/>
    <property type="molecule type" value="Genomic_DNA"/>
</dbReference>
<keyword evidence="3" id="KW-1185">Reference proteome</keyword>
<evidence type="ECO:0000313" key="2">
    <source>
        <dbReference type="EMBL" id="NIJ55416.1"/>
    </source>
</evidence>
<feature type="transmembrane region" description="Helical" evidence="1">
    <location>
        <begin position="97"/>
        <end position="116"/>
    </location>
</feature>
<dbReference type="RefSeq" id="WP_167275194.1">
    <property type="nucleotide sequence ID" value="NZ_JAASQJ010000005.1"/>
</dbReference>
<dbReference type="PANTHER" id="PTHR31061:SF24">
    <property type="entry name" value="LD22376P"/>
    <property type="match status" value="1"/>
</dbReference>
<feature type="transmembrane region" description="Helical" evidence="1">
    <location>
        <begin position="208"/>
        <end position="229"/>
    </location>
</feature>
<feature type="transmembrane region" description="Helical" evidence="1">
    <location>
        <begin position="63"/>
        <end position="85"/>
    </location>
</feature>
<evidence type="ECO:0000256" key="1">
    <source>
        <dbReference type="SAM" id="Phobius"/>
    </source>
</evidence>
<dbReference type="Proteomes" id="UP001179181">
    <property type="component" value="Unassembled WGS sequence"/>
</dbReference>
<comment type="caution">
    <text evidence="2">The sequence shown here is derived from an EMBL/GenBank/DDBJ whole genome shotgun (WGS) entry which is preliminary data.</text>
</comment>
<proteinExistence type="predicted"/>
<dbReference type="PANTHER" id="PTHR31061">
    <property type="entry name" value="LD22376P"/>
    <property type="match status" value="1"/>
</dbReference>
<feature type="transmembrane region" description="Helical" evidence="1">
    <location>
        <begin position="268"/>
        <end position="290"/>
    </location>
</feature>
<keyword evidence="2" id="KW-0808">Transferase</keyword>
<dbReference type="GO" id="GO:0016746">
    <property type="term" value="F:acyltransferase activity"/>
    <property type="evidence" value="ECO:0007669"/>
    <property type="project" value="UniProtKB-KW"/>
</dbReference>
<sequence length="371" mass="42048">MKDSAPPQRLLSLDTLRGFDMFWISGGEEIFAVLAKVTGWSWAIFMAHQFTHPDWNGFRAYDLIFPTFLFMAGVSAPFSLGSRLDKGIPPSQLIRKVIQRGLILVLLGIIYNNGIFETEWHNMRYPSVLARIGLAGMFAQIIYLYTGKRARWIWFGSILIGYYLFMTFYPVPGCGAGLLTMDCNPASYIDKMIIPGRLHLTIHDPEGLVSTIPAIATGLMGIFAGELLRTSEETLSKNNKVVYLVFAGVVSLLVCVVWDYFFPINKNLWTSSFVLCAGGFSTLLLALFYWIVDVLNYRKWTLFFVVIGMNSIVIYMIGRFISFGYTTHAIFGGILSYFPEPVEAVGEIIAFIMVQWAFMYLLYRNKLFLKV</sequence>
<accession>A0ABX0UWU9</accession>
<keyword evidence="1" id="KW-1133">Transmembrane helix</keyword>
<keyword evidence="1" id="KW-0472">Membrane</keyword>
<feature type="transmembrane region" description="Helical" evidence="1">
    <location>
        <begin position="128"/>
        <end position="145"/>
    </location>
</feature>